<dbReference type="InterPro" id="IPR036641">
    <property type="entry name" value="HPT_dom_sf"/>
</dbReference>
<protein>
    <recommendedName>
        <fullName evidence="3">HPt domain-containing protein</fullName>
    </recommendedName>
</protein>
<name>A0AAN1CX05_VIBNA</name>
<keyword evidence="5" id="KW-1185">Reference proteome</keyword>
<evidence type="ECO:0000313" key="4">
    <source>
        <dbReference type="EMBL" id="ANQ14149.1"/>
    </source>
</evidence>
<organism evidence="4 5">
    <name type="scientific">Vibrio natriegens NBRC 15636 = ATCC 14048 = DSM 759</name>
    <dbReference type="NCBI Taxonomy" id="1219067"/>
    <lineage>
        <taxon>Bacteria</taxon>
        <taxon>Pseudomonadati</taxon>
        <taxon>Pseudomonadota</taxon>
        <taxon>Gammaproteobacteria</taxon>
        <taxon>Vibrionales</taxon>
        <taxon>Vibrionaceae</taxon>
        <taxon>Vibrio</taxon>
    </lineage>
</organism>
<dbReference type="Proteomes" id="UP000092741">
    <property type="component" value="Chromosome 2"/>
</dbReference>
<evidence type="ECO:0000256" key="2">
    <source>
        <dbReference type="PROSITE-ProRule" id="PRU00110"/>
    </source>
</evidence>
<accession>A0AAN1CX05</accession>
<evidence type="ECO:0000313" key="5">
    <source>
        <dbReference type="Proteomes" id="UP000092741"/>
    </source>
</evidence>
<reference evidence="4 5" key="1">
    <citation type="submission" date="2016-07" db="EMBL/GenBank/DDBJ databases">
        <title>Developing Vibrio natriegens as a novel, fast-growing host for biotechnology.</title>
        <authorList>
            <person name="Weinstock M.T."/>
            <person name="Hesek E.D."/>
            <person name="Wilson C.M."/>
            <person name="Gibson D.G."/>
        </authorList>
    </citation>
    <scope>NUCLEOTIDE SEQUENCE [LARGE SCALE GENOMIC DNA]</scope>
    <source>
        <strain evidence="4 5">ATCC 14048</strain>
    </source>
</reference>
<dbReference type="AlphaFoldDB" id="A0AAN1CX05"/>
<dbReference type="Pfam" id="PF01627">
    <property type="entry name" value="Hpt"/>
    <property type="match status" value="1"/>
</dbReference>
<gene>
    <name evidence="4" type="ORF">BA890_15405</name>
</gene>
<dbReference type="EMBL" id="CP016346">
    <property type="protein sequence ID" value="ANQ14149.1"/>
    <property type="molecule type" value="Genomic_DNA"/>
</dbReference>
<dbReference type="Gene3D" id="1.20.120.160">
    <property type="entry name" value="HPT domain"/>
    <property type="match status" value="1"/>
</dbReference>
<dbReference type="KEGG" id="vna:PN96_19905"/>
<feature type="domain" description="HPt" evidence="3">
    <location>
        <begin position="1"/>
        <end position="88"/>
    </location>
</feature>
<evidence type="ECO:0000256" key="1">
    <source>
        <dbReference type="ARBA" id="ARBA00023012"/>
    </source>
</evidence>
<keyword evidence="2" id="KW-0597">Phosphoprotein</keyword>
<evidence type="ECO:0000259" key="3">
    <source>
        <dbReference type="PROSITE" id="PS50894"/>
    </source>
</evidence>
<dbReference type="GO" id="GO:0000160">
    <property type="term" value="P:phosphorelay signal transduction system"/>
    <property type="evidence" value="ECO:0007669"/>
    <property type="project" value="UniProtKB-KW"/>
</dbReference>
<sequence length="104" mass="11563">MAETYIETMNHDVTQLEQLLLMGATSTQDALAILHKIKGSTAQLGLRTINQSAIYTEKLGKLASPDYPVALSSLMKEVKQSIVDVKNWKAYNARKANSPKVYCY</sequence>
<dbReference type="GO" id="GO:0004672">
    <property type="term" value="F:protein kinase activity"/>
    <property type="evidence" value="ECO:0007669"/>
    <property type="project" value="UniProtKB-ARBA"/>
</dbReference>
<dbReference type="SUPFAM" id="SSF47226">
    <property type="entry name" value="Histidine-containing phosphotransfer domain, HPT domain"/>
    <property type="match status" value="1"/>
</dbReference>
<dbReference type="InterPro" id="IPR008207">
    <property type="entry name" value="Sig_transdc_His_kin_Hpt_dom"/>
</dbReference>
<keyword evidence="1" id="KW-0902">Two-component regulatory system</keyword>
<feature type="modified residue" description="Phosphohistidine" evidence="2">
    <location>
        <position position="35"/>
    </location>
</feature>
<proteinExistence type="predicted"/>
<dbReference type="PROSITE" id="PS50894">
    <property type="entry name" value="HPT"/>
    <property type="match status" value="1"/>
</dbReference>